<dbReference type="Gene3D" id="3.30.428.10">
    <property type="entry name" value="HIT-like"/>
    <property type="match status" value="1"/>
</dbReference>
<dbReference type="Proteomes" id="UP000304864">
    <property type="component" value="Chromosome"/>
</dbReference>
<dbReference type="InterPro" id="IPR036265">
    <property type="entry name" value="HIT-like_sf"/>
</dbReference>
<proteinExistence type="predicted"/>
<keyword evidence="2" id="KW-1185">Reference proteome</keyword>
<dbReference type="OrthoDB" id="9799145at2"/>
<protein>
    <recommendedName>
        <fullName evidence="3">Diadenosine tetraphosphate (Ap4A) hydrolase</fullName>
    </recommendedName>
</protein>
<dbReference type="KEGG" id="thig:FE785_08685"/>
<reference evidence="1 2" key="1">
    <citation type="submission" date="2019-05" db="EMBL/GenBank/DDBJ databases">
        <title>Thiomicrorhabdus sediminis sp. nov, a novel sulfur-oxidizing bacterium isolated from coastal sediment.</title>
        <authorList>
            <person name="Liu X."/>
        </authorList>
    </citation>
    <scope>NUCLEOTIDE SEQUENCE [LARGE SCALE GENOMIC DNA]</scope>
    <source>
        <strain evidence="1 2">G1</strain>
    </source>
</reference>
<evidence type="ECO:0000313" key="2">
    <source>
        <dbReference type="Proteomes" id="UP000304864"/>
    </source>
</evidence>
<dbReference type="EMBL" id="CP040602">
    <property type="protein sequence ID" value="QCU90698.1"/>
    <property type="molecule type" value="Genomic_DNA"/>
</dbReference>
<dbReference type="AlphaFoldDB" id="A0A4P9K707"/>
<name>A0A4P9K707_9GAMM</name>
<dbReference type="SUPFAM" id="SSF54197">
    <property type="entry name" value="HIT-like"/>
    <property type="match status" value="1"/>
</dbReference>
<dbReference type="RefSeq" id="WP_138565372.1">
    <property type="nucleotide sequence ID" value="NZ_CP040602.1"/>
</dbReference>
<gene>
    <name evidence="1" type="ORF">FE785_08685</name>
</gene>
<sequence>MNIILNDHSAQNLENTFDAIYLNSCPLFSLMAEKTELPWLLVIPKQALDSSTNLNYIQQLYGDIYRLTDFLLDKGYGPKFNLAKIGNKNPLQHIHLVFRNEEDECWPDAIWCHEPLKASENTANELKAALADFFQ</sequence>
<evidence type="ECO:0008006" key="3">
    <source>
        <dbReference type="Google" id="ProtNLM"/>
    </source>
</evidence>
<evidence type="ECO:0000313" key="1">
    <source>
        <dbReference type="EMBL" id="QCU90698.1"/>
    </source>
</evidence>
<organism evidence="1 2">
    <name type="scientific">Thiomicrorhabdus sediminis</name>
    <dbReference type="NCBI Taxonomy" id="2580412"/>
    <lineage>
        <taxon>Bacteria</taxon>
        <taxon>Pseudomonadati</taxon>
        <taxon>Pseudomonadota</taxon>
        <taxon>Gammaproteobacteria</taxon>
        <taxon>Thiotrichales</taxon>
        <taxon>Piscirickettsiaceae</taxon>
        <taxon>Thiomicrorhabdus</taxon>
    </lineage>
</organism>
<accession>A0A4P9K707</accession>